<evidence type="ECO:0000259" key="13">
    <source>
        <dbReference type="Pfam" id="PF11781"/>
    </source>
</evidence>
<dbReference type="GO" id="GO:0005668">
    <property type="term" value="C:RNA polymerase transcription factor SL1 complex"/>
    <property type="evidence" value="ECO:0007669"/>
    <property type="project" value="TreeGrafter"/>
</dbReference>
<evidence type="ECO:0000256" key="4">
    <source>
        <dbReference type="ARBA" id="ARBA00022723"/>
    </source>
</evidence>
<dbReference type="InterPro" id="IPR048538">
    <property type="entry name" value="Rrn7_cyclin_C"/>
</dbReference>
<dbReference type="GO" id="GO:0001164">
    <property type="term" value="F:RNA polymerase I core promoter sequence-specific DNA binding"/>
    <property type="evidence" value="ECO:0007669"/>
    <property type="project" value="InterPro"/>
</dbReference>
<protein>
    <recommendedName>
        <fullName evidence="3">TATA box-binding protein-associated factor RNA polymerase I subunit B</fullName>
    </recommendedName>
    <alternativeName>
        <fullName evidence="11">TATA box-binding protein-associated factor 1B</fullName>
    </alternativeName>
</protein>
<keyword evidence="4" id="KW-0479">Metal-binding</keyword>
<dbReference type="GO" id="GO:0008270">
    <property type="term" value="F:zinc ion binding"/>
    <property type="evidence" value="ECO:0007669"/>
    <property type="project" value="UniProtKB-KW"/>
</dbReference>
<evidence type="ECO:0000259" key="14">
    <source>
        <dbReference type="Pfam" id="PF20644"/>
    </source>
</evidence>
<proteinExistence type="inferred from homology"/>
<evidence type="ECO:0000256" key="12">
    <source>
        <dbReference type="SAM" id="MobiDB-lite"/>
    </source>
</evidence>
<dbReference type="PANTHER" id="PTHR31576:SF2">
    <property type="entry name" value="TATA BOX-BINDING PROTEIN-ASSOCIATED FACTOR RNA POLYMERASE I SUBUNIT B"/>
    <property type="match status" value="1"/>
</dbReference>
<gene>
    <name evidence="16" type="ORF">AAFF_G00222840</name>
</gene>
<keyword evidence="17" id="KW-1185">Reference proteome</keyword>
<evidence type="ECO:0000259" key="15">
    <source>
        <dbReference type="Pfam" id="PF20645"/>
    </source>
</evidence>
<evidence type="ECO:0000256" key="6">
    <source>
        <dbReference type="ARBA" id="ARBA00022833"/>
    </source>
</evidence>
<sequence length="603" mass="68482">MMDEEHTRDYRAQCAQCSAVDWGITDEGQFYCRSCHNVIERTQEVVDTSYLVNSRISTVSKKTRNKTKLEHGRDWLVCEGFQFILRQQADALLALGVCPQFKDDVLCNMWRRYLQKSRQAYTRNPVRAGRFRLARPASDSDSAPESLGLSDFSRASESETEGEGPSRPSSASASASASGWSSDGCSSVCSGSLDAGAYSSSRETMTLMTMPRTLALCHLGLLWAREALTLSDLLRFVAEGHVPYINAHQAFPEEMKLYGRDIGVFRVESIPSHQSVQQQAHKMAVFLKLPAFPPITPECLLHPSPLSLRYLMEANLPDELHGWVRKVVKQAGIGQEALLTYDPTGRKAQLGSYDLQAAALIIVTMKLLFKLDDQAEWTLSKEADEENDRENRIFSLLRWYRTVQPVLDLARGREEHSLARQTWKPRKPLYPSKKEKSVVLKRRRVVEQLQANFQKLSGSAPEPQRCPPSSFRFRWGEEEEEGDLDGPSFQNQSLDRALRQSGRKSRLSNPQYWHTALRTCDPWHCGDHFAEVEPTLPGTYAWVLGLFSFLLGVPTARVHAEVCRVEHRLVENKSKRKRKRPPARRERKRKRRRAASSTKTTSA</sequence>
<keyword evidence="6" id="KW-0862">Zinc</keyword>
<evidence type="ECO:0000313" key="17">
    <source>
        <dbReference type="Proteomes" id="UP001221898"/>
    </source>
</evidence>
<evidence type="ECO:0000256" key="5">
    <source>
        <dbReference type="ARBA" id="ARBA00022771"/>
    </source>
</evidence>
<evidence type="ECO:0000256" key="9">
    <source>
        <dbReference type="ARBA" id="ARBA00023163"/>
    </source>
</evidence>
<comment type="similarity">
    <text evidence="2">Belongs to the RRN7/TAF1B family.</text>
</comment>
<dbReference type="GO" id="GO:0042790">
    <property type="term" value="P:nucleolar large rRNA transcription by RNA polymerase I"/>
    <property type="evidence" value="ECO:0007669"/>
    <property type="project" value="TreeGrafter"/>
</dbReference>
<dbReference type="EMBL" id="JAINUG010000298">
    <property type="protein sequence ID" value="KAJ8383271.1"/>
    <property type="molecule type" value="Genomic_DNA"/>
</dbReference>
<dbReference type="GO" id="GO:0070860">
    <property type="term" value="C:RNA polymerase I core factor complex"/>
    <property type="evidence" value="ECO:0007669"/>
    <property type="project" value="InterPro"/>
</dbReference>
<evidence type="ECO:0000256" key="10">
    <source>
        <dbReference type="ARBA" id="ARBA00023242"/>
    </source>
</evidence>
<feature type="region of interest" description="Disordered" evidence="12">
    <location>
        <begin position="480"/>
        <end position="505"/>
    </location>
</feature>
<keyword evidence="9" id="KW-0804">Transcription</keyword>
<dbReference type="Pfam" id="PF20644">
    <property type="entry name" value="Rrn7_cyclin_N"/>
    <property type="match status" value="1"/>
</dbReference>
<feature type="region of interest" description="Disordered" evidence="12">
    <location>
        <begin position="133"/>
        <end position="185"/>
    </location>
</feature>
<keyword evidence="10" id="KW-0539">Nucleus</keyword>
<evidence type="ECO:0000256" key="3">
    <source>
        <dbReference type="ARBA" id="ARBA00018994"/>
    </source>
</evidence>
<comment type="caution">
    <text evidence="16">The sequence shown here is derived from an EMBL/GenBank/DDBJ whole genome shotgun (WGS) entry which is preliminary data.</text>
</comment>
<evidence type="ECO:0000313" key="16">
    <source>
        <dbReference type="EMBL" id="KAJ8383271.1"/>
    </source>
</evidence>
<evidence type="ECO:0000256" key="2">
    <source>
        <dbReference type="ARBA" id="ARBA00006899"/>
    </source>
</evidence>
<keyword evidence="8" id="KW-0238">DNA-binding</keyword>
<feature type="domain" description="Rrn7/TAF1B C-terminal cyclin" evidence="15">
    <location>
        <begin position="269"/>
        <end position="456"/>
    </location>
</feature>
<comment type="subcellular location">
    <subcellularLocation>
        <location evidence="1">Nucleus</location>
        <location evidence="1">Nucleolus</location>
    </subcellularLocation>
</comment>
<keyword evidence="7" id="KW-0805">Transcription regulation</keyword>
<feature type="domain" description="RRN7-type" evidence="13">
    <location>
        <begin position="9"/>
        <end position="40"/>
    </location>
</feature>
<feature type="compositionally biased region" description="Basic residues" evidence="12">
    <location>
        <begin position="574"/>
        <end position="594"/>
    </location>
</feature>
<dbReference type="Pfam" id="PF11781">
    <property type="entry name" value="Zn_ribbon_RRN7"/>
    <property type="match status" value="1"/>
</dbReference>
<accession>A0AAD7RIB0</accession>
<dbReference type="InterPro" id="IPR021752">
    <property type="entry name" value="TF_Rrn7_Zf"/>
</dbReference>
<feature type="region of interest" description="Disordered" evidence="12">
    <location>
        <begin position="572"/>
        <end position="603"/>
    </location>
</feature>
<reference evidence="16" key="1">
    <citation type="journal article" date="2023" name="Science">
        <title>Genome structures resolve the early diversification of teleost fishes.</title>
        <authorList>
            <person name="Parey E."/>
            <person name="Louis A."/>
            <person name="Montfort J."/>
            <person name="Bouchez O."/>
            <person name="Roques C."/>
            <person name="Iampietro C."/>
            <person name="Lluch J."/>
            <person name="Castinel A."/>
            <person name="Donnadieu C."/>
            <person name="Desvignes T."/>
            <person name="Floi Bucao C."/>
            <person name="Jouanno E."/>
            <person name="Wen M."/>
            <person name="Mejri S."/>
            <person name="Dirks R."/>
            <person name="Jansen H."/>
            <person name="Henkel C."/>
            <person name="Chen W.J."/>
            <person name="Zahm M."/>
            <person name="Cabau C."/>
            <person name="Klopp C."/>
            <person name="Thompson A.W."/>
            <person name="Robinson-Rechavi M."/>
            <person name="Braasch I."/>
            <person name="Lecointre G."/>
            <person name="Bobe J."/>
            <person name="Postlethwait J.H."/>
            <person name="Berthelot C."/>
            <person name="Roest Crollius H."/>
            <person name="Guiguen Y."/>
        </authorList>
    </citation>
    <scope>NUCLEOTIDE SEQUENCE</scope>
    <source>
        <strain evidence="16">NC1722</strain>
    </source>
</reference>
<organism evidence="16 17">
    <name type="scientific">Aldrovandia affinis</name>
    <dbReference type="NCBI Taxonomy" id="143900"/>
    <lineage>
        <taxon>Eukaryota</taxon>
        <taxon>Metazoa</taxon>
        <taxon>Chordata</taxon>
        <taxon>Craniata</taxon>
        <taxon>Vertebrata</taxon>
        <taxon>Euteleostomi</taxon>
        <taxon>Actinopterygii</taxon>
        <taxon>Neopterygii</taxon>
        <taxon>Teleostei</taxon>
        <taxon>Notacanthiformes</taxon>
        <taxon>Halosauridae</taxon>
        <taxon>Aldrovandia</taxon>
    </lineage>
</organism>
<dbReference type="PANTHER" id="PTHR31576">
    <property type="entry name" value="TATA BOX-BINDING PROTEIN-ASSOCIATED FACTOR RNA POLYMERASE I SUBUNIT B"/>
    <property type="match status" value="1"/>
</dbReference>
<feature type="domain" description="Rrn7/TAF1B N-terminal cyclin" evidence="14">
    <location>
        <begin position="81"/>
        <end position="252"/>
    </location>
</feature>
<evidence type="ECO:0000256" key="8">
    <source>
        <dbReference type="ARBA" id="ARBA00023125"/>
    </source>
</evidence>
<evidence type="ECO:0000256" key="11">
    <source>
        <dbReference type="ARBA" id="ARBA00032500"/>
    </source>
</evidence>
<dbReference type="InterPro" id="IPR048540">
    <property type="entry name" value="Rrn7_cyclin_N"/>
</dbReference>
<evidence type="ECO:0000256" key="1">
    <source>
        <dbReference type="ARBA" id="ARBA00004604"/>
    </source>
</evidence>
<dbReference type="AlphaFoldDB" id="A0AAD7RIB0"/>
<name>A0AAD7RIB0_9TELE</name>
<feature type="compositionally biased region" description="Low complexity" evidence="12">
    <location>
        <begin position="165"/>
        <end position="185"/>
    </location>
</feature>
<evidence type="ECO:0000256" key="7">
    <source>
        <dbReference type="ARBA" id="ARBA00023015"/>
    </source>
</evidence>
<keyword evidence="5" id="KW-0863">Zinc-finger</keyword>
<dbReference type="InterPro" id="IPR033599">
    <property type="entry name" value="TAF1B/Rrn7"/>
</dbReference>
<dbReference type="Proteomes" id="UP001221898">
    <property type="component" value="Unassembled WGS sequence"/>
</dbReference>
<dbReference type="Pfam" id="PF20645">
    <property type="entry name" value="Rrn7_cyclin_C"/>
    <property type="match status" value="1"/>
</dbReference>